<comment type="caution">
    <text evidence="12">The sequence shown here is derived from an EMBL/GenBank/DDBJ whole genome shotgun (WGS) entry which is preliminary data.</text>
</comment>
<dbReference type="Proteomes" id="UP000306102">
    <property type="component" value="Unassembled WGS sequence"/>
</dbReference>
<dbReference type="InterPro" id="IPR013126">
    <property type="entry name" value="Hsp_70_fam"/>
</dbReference>
<evidence type="ECO:0000313" key="13">
    <source>
        <dbReference type="Proteomes" id="UP000306102"/>
    </source>
</evidence>
<dbReference type="SMART" id="SM00249">
    <property type="entry name" value="PHD"/>
    <property type="match status" value="1"/>
</dbReference>
<evidence type="ECO:0000256" key="4">
    <source>
        <dbReference type="ARBA" id="ARBA00022741"/>
    </source>
</evidence>
<dbReference type="GO" id="GO:0008270">
    <property type="term" value="F:zinc ion binding"/>
    <property type="evidence" value="ECO:0007669"/>
    <property type="project" value="UniProtKB-KW"/>
</dbReference>
<dbReference type="InterPro" id="IPR001965">
    <property type="entry name" value="Znf_PHD"/>
</dbReference>
<feature type="domain" description="HTH myb-type" evidence="11">
    <location>
        <begin position="585"/>
        <end position="650"/>
    </location>
</feature>
<comment type="subcellular location">
    <subcellularLocation>
        <location evidence="1">Nucleus</location>
    </subcellularLocation>
</comment>
<dbReference type="Gene3D" id="3.30.40.10">
    <property type="entry name" value="Zinc/RING finger domain, C3HC4 (zinc finger)"/>
    <property type="match status" value="1"/>
</dbReference>
<feature type="region of interest" description="Disordered" evidence="9">
    <location>
        <begin position="467"/>
        <end position="585"/>
    </location>
</feature>
<evidence type="ECO:0000256" key="6">
    <source>
        <dbReference type="ARBA" id="ARBA00022833"/>
    </source>
</evidence>
<dbReference type="SMART" id="SM00717">
    <property type="entry name" value="SANT"/>
    <property type="match status" value="1"/>
</dbReference>
<reference evidence="12 13" key="1">
    <citation type="journal article" date="2018" name="Proc. Natl. Acad. Sci. U.S.A.">
        <title>Draft genome sequence of Camellia sinensis var. sinensis provides insights into the evolution of the tea genome and tea quality.</title>
        <authorList>
            <person name="Wei C."/>
            <person name="Yang H."/>
            <person name="Wang S."/>
            <person name="Zhao J."/>
            <person name="Liu C."/>
            <person name="Gao L."/>
            <person name="Xia E."/>
            <person name="Lu Y."/>
            <person name="Tai Y."/>
            <person name="She G."/>
            <person name="Sun J."/>
            <person name="Cao H."/>
            <person name="Tong W."/>
            <person name="Gao Q."/>
            <person name="Li Y."/>
            <person name="Deng W."/>
            <person name="Jiang X."/>
            <person name="Wang W."/>
            <person name="Chen Q."/>
            <person name="Zhang S."/>
            <person name="Li H."/>
            <person name="Wu J."/>
            <person name="Wang P."/>
            <person name="Li P."/>
            <person name="Shi C."/>
            <person name="Zheng F."/>
            <person name="Jian J."/>
            <person name="Huang B."/>
            <person name="Shan D."/>
            <person name="Shi M."/>
            <person name="Fang C."/>
            <person name="Yue Y."/>
            <person name="Li F."/>
            <person name="Li D."/>
            <person name="Wei S."/>
            <person name="Han B."/>
            <person name="Jiang C."/>
            <person name="Yin Y."/>
            <person name="Xia T."/>
            <person name="Zhang Z."/>
            <person name="Bennetzen J.L."/>
            <person name="Zhao S."/>
            <person name="Wan X."/>
        </authorList>
    </citation>
    <scope>NUCLEOTIDE SEQUENCE [LARGE SCALE GENOMIC DNA]</scope>
    <source>
        <strain evidence="13">cv. Shuchazao</strain>
        <tissue evidence="12">Leaf</tissue>
    </source>
</reference>
<evidence type="ECO:0000256" key="3">
    <source>
        <dbReference type="ARBA" id="ARBA00022723"/>
    </source>
</evidence>
<dbReference type="InterPro" id="IPR017930">
    <property type="entry name" value="Myb_dom"/>
</dbReference>
<keyword evidence="3" id="KW-0479">Metal-binding</keyword>
<dbReference type="SUPFAM" id="SSF57903">
    <property type="entry name" value="FYVE/PHD zinc finger"/>
    <property type="match status" value="1"/>
</dbReference>
<dbReference type="AlphaFoldDB" id="A0A4S4DB60"/>
<evidence type="ECO:0000259" key="11">
    <source>
        <dbReference type="PROSITE" id="PS51294"/>
    </source>
</evidence>
<dbReference type="InterPro" id="IPR043129">
    <property type="entry name" value="ATPase_NBD"/>
</dbReference>
<dbReference type="InterPro" id="IPR011011">
    <property type="entry name" value="Znf_FYVE_PHD"/>
</dbReference>
<dbReference type="InterPro" id="IPR009057">
    <property type="entry name" value="Homeodomain-like_sf"/>
</dbReference>
<feature type="compositionally biased region" description="Polar residues" evidence="9">
    <location>
        <begin position="495"/>
        <end position="506"/>
    </location>
</feature>
<dbReference type="PANTHER" id="PTHR47863">
    <property type="entry name" value="RING/FYVE/PHD ZINC FINGER SUPERFAMILY PROTEIN"/>
    <property type="match status" value="1"/>
</dbReference>
<keyword evidence="4" id="KW-0547">Nucleotide-binding</keyword>
<dbReference type="PANTHER" id="PTHR47863:SF5">
    <property type="entry name" value="HOMEODOMAIN-LIKE PROTEIN WITH RING_FYVE_PHD-TYPE ZINC FINGER DOMAIN-CONTAINING PROTEIN-RELATED"/>
    <property type="match status" value="1"/>
</dbReference>
<dbReference type="InterPro" id="IPR019786">
    <property type="entry name" value="Zinc_finger_PHD-type_CS"/>
</dbReference>
<dbReference type="SUPFAM" id="SSF46689">
    <property type="entry name" value="Homeodomain-like"/>
    <property type="match status" value="1"/>
</dbReference>
<proteinExistence type="inferred from homology"/>
<keyword evidence="13" id="KW-1185">Reference proteome</keyword>
<dbReference type="SUPFAM" id="SSF53067">
    <property type="entry name" value="Actin-like ATPase domain"/>
    <property type="match status" value="1"/>
</dbReference>
<keyword evidence="8" id="KW-0539">Nucleus</keyword>
<dbReference type="PROSITE" id="PS01359">
    <property type="entry name" value="ZF_PHD_1"/>
    <property type="match status" value="1"/>
</dbReference>
<dbReference type="Gene3D" id="1.10.10.60">
    <property type="entry name" value="Homeodomain-like"/>
    <property type="match status" value="1"/>
</dbReference>
<evidence type="ECO:0000256" key="2">
    <source>
        <dbReference type="ARBA" id="ARBA00007381"/>
    </source>
</evidence>
<dbReference type="PROSITE" id="PS50090">
    <property type="entry name" value="MYB_LIKE"/>
    <property type="match status" value="1"/>
</dbReference>
<evidence type="ECO:0000256" key="9">
    <source>
        <dbReference type="SAM" id="MobiDB-lite"/>
    </source>
</evidence>
<dbReference type="CDD" id="cd11660">
    <property type="entry name" value="SANT_TRF"/>
    <property type="match status" value="1"/>
</dbReference>
<sequence length="653" mass="73071">MRVGRIGLLSTTRVRTKQFAAEEISSMVLIKMREIAEAFLGSTVENAVVTVPAYFNDSQCQETKDAGVIASLNVMRIINEPTAAAIAYGLDKKATSVDGKNVLIFDLGGEMRIKSIGGGKPRLFELPPKPSSTAFDYLAQPSDFEACPDCSHDDTWGNEANNDLQCNTVPETSIDHDHERRCRELALNTTGRTVFVMEKSCGLGPQGMWGLEDCLEMDWTEKEVCIKCDKGGNLLICSDCNCPLAVHEECMHCSAQFDSMGNFYCPYCSYKRATIETRKARKKAMLAKKALSVFLDKGMTNGDPWKQKAERVWRPNPSTVVGDKEHDDTRNRLDGDAVDNHSVQIEENQREERFDPGIRTSKYFCKGVEASAANEQNDNVRPNDSGQHRIVIEQQIHPEPVIASGGGGDCSSEEETDHQFEIVHVGKSAQAEHAKLVDDRQNKRVAGSLSASSLEKETKLDGALHISTEEELDNAGIVEDKGRRREEEMQEQEQGTTVSSSGGDSMQQEHAKISDLSCGESGDVSPHWRRIKKRNQNVVQPPNVDRTRQSVRKLSSEAKTNVIHKEKKNATSKSRQRTPNLGFPNVKRKRLPWTAEEEEMLKEGVQKFSTMVNKNLPWRKILEFGHHVFDGTRTPDDLKDKWRKILVKECSTK</sequence>
<dbReference type="InterPro" id="IPR013083">
    <property type="entry name" value="Znf_RING/FYVE/PHD"/>
</dbReference>
<accession>A0A4S4DB60</accession>
<name>A0A4S4DB60_CAMSN</name>
<dbReference type="Pfam" id="PF00012">
    <property type="entry name" value="HSP70"/>
    <property type="match status" value="1"/>
</dbReference>
<keyword evidence="6" id="KW-0862">Zinc</keyword>
<feature type="compositionally biased region" description="Basic and acidic residues" evidence="9">
    <location>
        <begin position="478"/>
        <end position="487"/>
    </location>
</feature>
<protein>
    <submittedName>
        <fullName evidence="12">Uncharacterized protein</fullName>
    </submittedName>
</protein>
<dbReference type="GO" id="GO:0005634">
    <property type="term" value="C:nucleus"/>
    <property type="evidence" value="ECO:0007669"/>
    <property type="project" value="UniProtKB-SubCell"/>
</dbReference>
<evidence type="ECO:0000313" key="12">
    <source>
        <dbReference type="EMBL" id="THF99809.1"/>
    </source>
</evidence>
<evidence type="ECO:0000256" key="5">
    <source>
        <dbReference type="ARBA" id="ARBA00022771"/>
    </source>
</evidence>
<feature type="domain" description="Myb-like" evidence="10">
    <location>
        <begin position="585"/>
        <end position="646"/>
    </location>
</feature>
<keyword evidence="5" id="KW-0863">Zinc-finger</keyword>
<dbReference type="STRING" id="542762.A0A4S4DB60"/>
<gene>
    <name evidence="12" type="ORF">TEA_028001</name>
</gene>
<evidence type="ECO:0000256" key="8">
    <source>
        <dbReference type="ARBA" id="ARBA00023242"/>
    </source>
</evidence>
<comment type="similarity">
    <text evidence="2">Belongs to the heat shock protein 70 family.</text>
</comment>
<dbReference type="InterPro" id="IPR001005">
    <property type="entry name" value="SANT/Myb"/>
</dbReference>
<evidence type="ECO:0000259" key="10">
    <source>
        <dbReference type="PROSITE" id="PS50090"/>
    </source>
</evidence>
<dbReference type="PROSITE" id="PS51294">
    <property type="entry name" value="HTH_MYB"/>
    <property type="match status" value="1"/>
</dbReference>
<dbReference type="GO" id="GO:0140662">
    <property type="term" value="F:ATP-dependent protein folding chaperone"/>
    <property type="evidence" value="ECO:0007669"/>
    <property type="project" value="InterPro"/>
</dbReference>
<dbReference type="EMBL" id="SDRB02011851">
    <property type="protein sequence ID" value="THF99809.1"/>
    <property type="molecule type" value="Genomic_DNA"/>
</dbReference>
<dbReference type="FunFam" id="3.30.420.40:FF:000545">
    <property type="entry name" value="Endoplasmic reticulum chaperone BiP"/>
    <property type="match status" value="1"/>
</dbReference>
<organism evidence="12 13">
    <name type="scientific">Camellia sinensis var. sinensis</name>
    <name type="common">China tea</name>
    <dbReference type="NCBI Taxonomy" id="542762"/>
    <lineage>
        <taxon>Eukaryota</taxon>
        <taxon>Viridiplantae</taxon>
        <taxon>Streptophyta</taxon>
        <taxon>Embryophyta</taxon>
        <taxon>Tracheophyta</taxon>
        <taxon>Spermatophyta</taxon>
        <taxon>Magnoliopsida</taxon>
        <taxon>eudicotyledons</taxon>
        <taxon>Gunneridae</taxon>
        <taxon>Pentapetalae</taxon>
        <taxon>asterids</taxon>
        <taxon>Ericales</taxon>
        <taxon>Theaceae</taxon>
        <taxon>Camellia</taxon>
    </lineage>
</organism>
<dbReference type="GO" id="GO:0005524">
    <property type="term" value="F:ATP binding"/>
    <property type="evidence" value="ECO:0007669"/>
    <property type="project" value="UniProtKB-KW"/>
</dbReference>
<dbReference type="Pfam" id="PF00249">
    <property type="entry name" value="Myb_DNA-binding"/>
    <property type="match status" value="1"/>
</dbReference>
<dbReference type="Gene3D" id="3.30.420.40">
    <property type="match status" value="2"/>
</dbReference>
<evidence type="ECO:0000256" key="1">
    <source>
        <dbReference type="ARBA" id="ARBA00004123"/>
    </source>
</evidence>
<evidence type="ECO:0000256" key="7">
    <source>
        <dbReference type="ARBA" id="ARBA00022840"/>
    </source>
</evidence>
<keyword evidence="7" id="KW-0067">ATP-binding</keyword>
<dbReference type="Gene3D" id="3.30.30.30">
    <property type="match status" value="1"/>
</dbReference>